<dbReference type="KEGG" id="emc:129339027"/>
<organism evidence="1 2">
    <name type="scientific">Eublepharis macularius</name>
    <name type="common">Leopard gecko</name>
    <name type="synonym">Cyrtodactylus macularius</name>
    <dbReference type="NCBI Taxonomy" id="481883"/>
    <lineage>
        <taxon>Eukaryota</taxon>
        <taxon>Metazoa</taxon>
        <taxon>Chordata</taxon>
        <taxon>Craniata</taxon>
        <taxon>Vertebrata</taxon>
        <taxon>Euteleostomi</taxon>
        <taxon>Lepidosauria</taxon>
        <taxon>Squamata</taxon>
        <taxon>Bifurcata</taxon>
        <taxon>Gekkota</taxon>
        <taxon>Eublepharidae</taxon>
        <taxon>Eublepharinae</taxon>
        <taxon>Eublepharis</taxon>
    </lineage>
</organism>
<evidence type="ECO:0000313" key="1">
    <source>
        <dbReference type="Proteomes" id="UP001190640"/>
    </source>
</evidence>
<protein>
    <submittedName>
        <fullName evidence="2">Uncharacterized protein LOC129339027 isoform X1</fullName>
    </submittedName>
</protein>
<evidence type="ECO:0000313" key="2">
    <source>
        <dbReference type="RefSeq" id="XP_054849601.1"/>
    </source>
</evidence>
<accession>A0AA97LC91</accession>
<dbReference type="Proteomes" id="UP001190640">
    <property type="component" value="Chromosome 12"/>
</dbReference>
<dbReference type="PANTHER" id="PTHR21521">
    <property type="entry name" value="AMUN, ISOFORM A"/>
    <property type="match status" value="1"/>
</dbReference>
<reference evidence="2" key="1">
    <citation type="submission" date="2025-08" db="UniProtKB">
        <authorList>
            <consortium name="RefSeq"/>
        </authorList>
    </citation>
    <scope>IDENTIFICATION</scope>
    <source>
        <tissue evidence="2">Blood</tissue>
    </source>
</reference>
<proteinExistence type="predicted"/>
<dbReference type="PANTHER" id="PTHR21521:SF0">
    <property type="entry name" value="AMUN, ISOFORM A"/>
    <property type="match status" value="1"/>
</dbReference>
<keyword evidence="1" id="KW-1185">Reference proteome</keyword>
<dbReference type="RefSeq" id="XP_054849601.1">
    <property type="nucleotide sequence ID" value="XM_054993626.1"/>
</dbReference>
<sequence>MSLKGGLFACDEPMYWRLALNAYWEVLEAKGKKKKDLVVLDKWYQEELPAAIAERKTRYLTREDLVKLMDWKLSRGKFRPRLQQLVATNSTESVESCTEKAFRLLPDVAAAITELSKLKAVGPATASAILAAGAPEAVAFMADEAMESIPGLAPVQYTLKHYMLYLGKIQSCVEKLNKADAEKTWTPQHVEKCLWAWAVAEKLQLPLLQMLGTEKEKGVCGKEADGEPRQKRKRK</sequence>
<name>A0AA97LC91_EUBMA</name>
<gene>
    <name evidence="2" type="primary">LOC129339027</name>
</gene>
<dbReference type="AlphaFoldDB" id="A0AA97LC91"/>
<dbReference type="GeneID" id="129339027"/>